<evidence type="ECO:0000313" key="2">
    <source>
        <dbReference type="Proteomes" id="UP001565474"/>
    </source>
</evidence>
<organism evidence="1 2">
    <name type="scientific">Bradyrhizobium yuanmingense</name>
    <dbReference type="NCBI Taxonomy" id="108015"/>
    <lineage>
        <taxon>Bacteria</taxon>
        <taxon>Pseudomonadati</taxon>
        <taxon>Pseudomonadota</taxon>
        <taxon>Alphaproteobacteria</taxon>
        <taxon>Hyphomicrobiales</taxon>
        <taxon>Nitrobacteraceae</taxon>
        <taxon>Bradyrhizobium</taxon>
    </lineage>
</organism>
<evidence type="ECO:0000313" key="1">
    <source>
        <dbReference type="EMBL" id="MEY9468297.1"/>
    </source>
</evidence>
<name>A0ABV4G8R8_9BRAD</name>
<reference evidence="1 2" key="1">
    <citation type="submission" date="2024-07" db="EMBL/GenBank/DDBJ databases">
        <title>Genomic Encyclopedia of Type Strains, Phase V (KMG-V): Genome sequencing to study the core and pangenomes of soil and plant-associated prokaryotes.</title>
        <authorList>
            <person name="Whitman W."/>
        </authorList>
    </citation>
    <scope>NUCLEOTIDE SEQUENCE [LARGE SCALE GENOMIC DNA]</scope>
    <source>
        <strain evidence="1 2">USDA 222</strain>
    </source>
</reference>
<accession>A0ABV4G8R8</accession>
<gene>
    <name evidence="1" type="ORF">ABH992_000696</name>
</gene>
<sequence length="46" mass="5026">MLRDTTSDHGASYDLIAIKLDRAPVDLASVLPSARLFVRATWGIPD</sequence>
<comment type="caution">
    <text evidence="1">The sequence shown here is derived from an EMBL/GenBank/DDBJ whole genome shotgun (WGS) entry which is preliminary data.</text>
</comment>
<proteinExistence type="predicted"/>
<dbReference type="EMBL" id="JBGBZN010000002">
    <property type="protein sequence ID" value="MEY9468297.1"/>
    <property type="molecule type" value="Genomic_DNA"/>
</dbReference>
<keyword evidence="2" id="KW-1185">Reference proteome</keyword>
<dbReference type="Proteomes" id="UP001565474">
    <property type="component" value="Unassembled WGS sequence"/>
</dbReference>
<protein>
    <submittedName>
        <fullName evidence="1">Uncharacterized protein</fullName>
    </submittedName>
</protein>